<evidence type="ECO:0000256" key="2">
    <source>
        <dbReference type="ARBA" id="ARBA00022475"/>
    </source>
</evidence>
<feature type="signal peptide" evidence="14">
    <location>
        <begin position="1"/>
        <end position="28"/>
    </location>
</feature>
<dbReference type="OrthoDB" id="5242354at2"/>
<evidence type="ECO:0000256" key="12">
    <source>
        <dbReference type="ARBA" id="ARBA00060592"/>
    </source>
</evidence>
<dbReference type="InterPro" id="IPR038063">
    <property type="entry name" value="Transpep_catalytic_dom"/>
</dbReference>
<dbReference type="Pfam" id="PF03734">
    <property type="entry name" value="YkuD"/>
    <property type="match status" value="1"/>
</dbReference>
<evidence type="ECO:0000313" key="16">
    <source>
        <dbReference type="EMBL" id="AGP30317.1"/>
    </source>
</evidence>
<dbReference type="AlphaFoldDB" id="S4XB12"/>
<dbReference type="InterPro" id="IPR041280">
    <property type="entry name" value="Big_10"/>
</dbReference>
<evidence type="ECO:0000256" key="11">
    <source>
        <dbReference type="ARBA" id="ARBA00023316"/>
    </source>
</evidence>
<dbReference type="GO" id="GO:0016746">
    <property type="term" value="F:acyltransferase activity"/>
    <property type="evidence" value="ECO:0007669"/>
    <property type="project" value="UniProtKB-KW"/>
</dbReference>
<comment type="pathway">
    <text evidence="1 13">Cell wall biogenesis; peptidoglycan biosynthesis.</text>
</comment>
<dbReference type="GO" id="GO:0018104">
    <property type="term" value="P:peptidoglycan-protein cross-linking"/>
    <property type="evidence" value="ECO:0007669"/>
    <property type="project" value="TreeGrafter"/>
</dbReference>
<keyword evidence="5 13" id="KW-0133">Cell shape</keyword>
<dbReference type="InterPro" id="IPR050979">
    <property type="entry name" value="LD-transpeptidase"/>
</dbReference>
<keyword evidence="6 13" id="KW-0573">Peptidoglycan synthesis</keyword>
<evidence type="ECO:0000259" key="15">
    <source>
        <dbReference type="PROSITE" id="PS52029"/>
    </source>
</evidence>
<evidence type="ECO:0000256" key="14">
    <source>
        <dbReference type="SAM" id="SignalP"/>
    </source>
</evidence>
<keyword evidence="10" id="KW-0012">Acyltransferase</keyword>
<evidence type="ECO:0000256" key="1">
    <source>
        <dbReference type="ARBA" id="ARBA00004752"/>
    </source>
</evidence>
<dbReference type="KEGG" id="cter:A606_03320"/>
<keyword evidence="11 13" id="KW-0961">Cell wall biogenesis/degradation</keyword>
<dbReference type="Gene3D" id="2.60.40.3780">
    <property type="match status" value="1"/>
</dbReference>
<evidence type="ECO:0000256" key="6">
    <source>
        <dbReference type="ARBA" id="ARBA00022984"/>
    </source>
</evidence>
<dbReference type="EMBL" id="CP003696">
    <property type="protein sequence ID" value="AGP30317.1"/>
    <property type="molecule type" value="Genomic_DNA"/>
</dbReference>
<dbReference type="GO" id="GO:0071972">
    <property type="term" value="F:peptidoglycan L,D-transpeptidase activity"/>
    <property type="evidence" value="ECO:0007669"/>
    <property type="project" value="TreeGrafter"/>
</dbReference>
<protein>
    <recommendedName>
        <fullName evidence="15">L,D-TPase catalytic domain-containing protein</fullName>
    </recommendedName>
</protein>
<evidence type="ECO:0000313" key="17">
    <source>
        <dbReference type="Proteomes" id="UP000014809"/>
    </source>
</evidence>
<evidence type="ECO:0000256" key="5">
    <source>
        <dbReference type="ARBA" id="ARBA00022960"/>
    </source>
</evidence>
<evidence type="ECO:0000256" key="3">
    <source>
        <dbReference type="ARBA" id="ARBA00022679"/>
    </source>
</evidence>
<dbReference type="eggNOG" id="COG1376">
    <property type="taxonomic scope" value="Bacteria"/>
</dbReference>
<dbReference type="GO" id="GO:0071555">
    <property type="term" value="P:cell wall organization"/>
    <property type="evidence" value="ECO:0007669"/>
    <property type="project" value="UniProtKB-UniRule"/>
</dbReference>
<keyword evidence="7" id="KW-0472">Membrane</keyword>
<dbReference type="Gene3D" id="2.60.40.3710">
    <property type="match status" value="1"/>
</dbReference>
<dbReference type="STRING" id="1200352.A606_03320"/>
<feature type="domain" description="L,D-TPase catalytic" evidence="15">
    <location>
        <begin position="236"/>
        <end position="360"/>
    </location>
</feature>
<keyword evidence="3" id="KW-0808">Transferase</keyword>
<dbReference type="PANTHER" id="PTHR30582:SF2">
    <property type="entry name" value="L,D-TRANSPEPTIDASE YCIB-RELATED"/>
    <property type="match status" value="1"/>
</dbReference>
<dbReference type="PANTHER" id="PTHR30582">
    <property type="entry name" value="L,D-TRANSPEPTIDASE"/>
    <property type="match status" value="1"/>
</dbReference>
<comment type="pathway">
    <text evidence="12">Glycan biosynthesis.</text>
</comment>
<keyword evidence="9" id="KW-0449">Lipoprotein</keyword>
<sequence length="390" mass="41891">MQYPQGRSLRSIFAFTGAVALLTTSACTIDDDDATDNAASSTGTEITSELAANVKDNATGVKVDKPITVTDEDGIDSVSLTDSVGTEIEGEFNEDKTEWTSSDVLDYSSSYTLAATSGTEKLNQTFTSFSPDILTDGSLAPLDGATVGVGQTIALRFDEIPTDREAIEDAITITTEPEVEGAFYWITSQEVRWRPENYWAPGTKVTVTADLYGKDLGDGMYGQQNREAEFTIGDDVRLVSDDNTKQVVVTKNGEVIRTMPTSMGMPGYETPVGVYTIGDQYESLMMDSTTYGLSLDAGGYQTQVAYATQMSYSGIYLHAAPWSVWAQGSSDTSHGCLNLSVADAQWVYNNINRGDIVTVKNTGGETLNGSDGLGDWNIPWSTWSAGNAEG</sequence>
<dbReference type="Pfam" id="PF17964">
    <property type="entry name" value="Big_10"/>
    <property type="match status" value="1"/>
</dbReference>
<evidence type="ECO:0000256" key="13">
    <source>
        <dbReference type="PROSITE-ProRule" id="PRU01373"/>
    </source>
</evidence>
<dbReference type="InterPro" id="IPR005490">
    <property type="entry name" value="LD_TPept_cat_dom"/>
</dbReference>
<dbReference type="FunFam" id="2.40.440.10:FF:000005">
    <property type="entry name" value="L,D-transpeptidase 2"/>
    <property type="match status" value="1"/>
</dbReference>
<name>S4XB12_9CORY</name>
<keyword evidence="17" id="KW-1185">Reference proteome</keyword>
<gene>
    <name evidence="16" type="ORF">A606_03320</name>
</gene>
<dbReference type="HOGENOM" id="CLU_039404_3_0_11"/>
<feature type="active site" description="Nucleophile" evidence="13">
    <location>
        <position position="336"/>
    </location>
</feature>
<dbReference type="GO" id="GO:0008360">
    <property type="term" value="P:regulation of cell shape"/>
    <property type="evidence" value="ECO:0007669"/>
    <property type="project" value="UniProtKB-UniRule"/>
</dbReference>
<reference evidence="16 17" key="1">
    <citation type="submission" date="2012-06" db="EMBL/GenBank/DDBJ databases">
        <title>Complete genome sequence of Corynebacterium terpenotabidum Y-11 (=DSM 44721).</title>
        <authorList>
            <person name="Ruckert C."/>
            <person name="Albersmeier A."/>
            <person name="Al-Dilaimi A."/>
            <person name="Szczepanowski R."/>
            <person name="Kalinowski J."/>
        </authorList>
    </citation>
    <scope>NUCLEOTIDE SEQUENCE [LARGE SCALE GENOMIC DNA]</scope>
    <source>
        <strain evidence="16 17">Y-11</strain>
    </source>
</reference>
<feature type="chain" id="PRO_5038431518" description="L,D-TPase catalytic domain-containing protein" evidence="14">
    <location>
        <begin position="29"/>
        <end position="390"/>
    </location>
</feature>
<dbReference type="Gene3D" id="2.40.440.10">
    <property type="entry name" value="L,D-transpeptidase catalytic domain-like"/>
    <property type="match status" value="1"/>
</dbReference>
<evidence type="ECO:0000256" key="10">
    <source>
        <dbReference type="ARBA" id="ARBA00023315"/>
    </source>
</evidence>
<dbReference type="PROSITE" id="PS51257">
    <property type="entry name" value="PROKAR_LIPOPROTEIN"/>
    <property type="match status" value="1"/>
</dbReference>
<dbReference type="CDD" id="cd13432">
    <property type="entry name" value="LDT_IgD_like_2"/>
    <property type="match status" value="1"/>
</dbReference>
<dbReference type="UniPathway" id="UPA00219"/>
<evidence type="ECO:0000256" key="8">
    <source>
        <dbReference type="ARBA" id="ARBA00023139"/>
    </source>
</evidence>
<proteinExistence type="predicted"/>
<dbReference type="GO" id="GO:0005576">
    <property type="term" value="C:extracellular region"/>
    <property type="evidence" value="ECO:0007669"/>
    <property type="project" value="TreeGrafter"/>
</dbReference>
<evidence type="ECO:0000256" key="9">
    <source>
        <dbReference type="ARBA" id="ARBA00023288"/>
    </source>
</evidence>
<evidence type="ECO:0000256" key="4">
    <source>
        <dbReference type="ARBA" id="ARBA00022729"/>
    </source>
</evidence>
<evidence type="ECO:0000256" key="7">
    <source>
        <dbReference type="ARBA" id="ARBA00023136"/>
    </source>
</evidence>
<accession>S4XB12</accession>
<keyword evidence="4 14" id="KW-0732">Signal</keyword>
<dbReference type="PATRIC" id="fig|1200352.3.peg.666"/>
<dbReference type="Proteomes" id="UP000014809">
    <property type="component" value="Chromosome"/>
</dbReference>
<organism evidence="16 17">
    <name type="scientific">Corynebacterium terpenotabidum Y-11</name>
    <dbReference type="NCBI Taxonomy" id="1200352"/>
    <lineage>
        <taxon>Bacteria</taxon>
        <taxon>Bacillati</taxon>
        <taxon>Actinomycetota</taxon>
        <taxon>Actinomycetes</taxon>
        <taxon>Mycobacteriales</taxon>
        <taxon>Corynebacteriaceae</taxon>
        <taxon>Corynebacterium</taxon>
    </lineage>
</organism>
<dbReference type="RefSeq" id="WP_020440680.1">
    <property type="nucleotide sequence ID" value="NC_021663.1"/>
</dbReference>
<keyword evidence="2" id="KW-1003">Cell membrane</keyword>
<dbReference type="PROSITE" id="PS52029">
    <property type="entry name" value="LD_TPASE"/>
    <property type="match status" value="1"/>
</dbReference>
<keyword evidence="8" id="KW-0564">Palmitate</keyword>
<dbReference type="SUPFAM" id="SSF141523">
    <property type="entry name" value="L,D-transpeptidase catalytic domain-like"/>
    <property type="match status" value="1"/>
</dbReference>
<dbReference type="CDD" id="cd16913">
    <property type="entry name" value="YkuD_like"/>
    <property type="match status" value="1"/>
</dbReference>
<feature type="active site" description="Proton donor/acceptor" evidence="13">
    <location>
        <position position="318"/>
    </location>
</feature>